<organism evidence="1">
    <name type="scientific">freshwater metagenome</name>
    <dbReference type="NCBI Taxonomy" id="449393"/>
    <lineage>
        <taxon>unclassified sequences</taxon>
        <taxon>metagenomes</taxon>
        <taxon>ecological metagenomes</taxon>
    </lineage>
</organism>
<dbReference type="CDD" id="cd00756">
    <property type="entry name" value="MoaE"/>
    <property type="match status" value="1"/>
</dbReference>
<dbReference type="SUPFAM" id="SSF54690">
    <property type="entry name" value="Molybdopterin synthase subunit MoaE"/>
    <property type="match status" value="1"/>
</dbReference>
<proteinExistence type="predicted"/>
<evidence type="ECO:0008006" key="2">
    <source>
        <dbReference type="Google" id="ProtNLM"/>
    </source>
</evidence>
<protein>
    <recommendedName>
        <fullName evidence="2">Molybdenum cofactor biosynthesis protein MoaE</fullName>
    </recommendedName>
</protein>
<comment type="caution">
    <text evidence="1">The sequence shown here is derived from an EMBL/GenBank/DDBJ whole genome shotgun (WGS) entry which is preliminary data.</text>
</comment>
<dbReference type="AlphaFoldDB" id="A0A094Q3C5"/>
<reference evidence="1" key="1">
    <citation type="submission" date="2014-05" db="EMBL/GenBank/DDBJ databases">
        <title>Key roles for freshwater Actinobacteria revealed by deep metagenomic sequencing.</title>
        <authorList>
            <person name="Ghai R."/>
            <person name="Mizuno C.M."/>
            <person name="Picazo A."/>
            <person name="Camacho A."/>
            <person name="Rodriguez-Valera F."/>
        </authorList>
    </citation>
    <scope>NUCLEOTIDE SEQUENCE</scope>
</reference>
<sequence length="137" mass="14722">MITALVTKEKISVASLTQSLKTHQAGAVATFSGDVRDNDDDKSVTSLTYEIHPSAQSVIDEITHRIAAKHDVLGVAVAHRYGEIPMGETAFAVVVSAVHRGPAFAACEEIVSVVKSELPIWKYQVFADGTNEWVNSA</sequence>
<name>A0A094Q3C5_9ZZZZ</name>
<dbReference type="Pfam" id="PF02391">
    <property type="entry name" value="MoaE"/>
    <property type="match status" value="1"/>
</dbReference>
<dbReference type="GO" id="GO:0006777">
    <property type="term" value="P:Mo-molybdopterin cofactor biosynthetic process"/>
    <property type="evidence" value="ECO:0007669"/>
    <property type="project" value="InterPro"/>
</dbReference>
<dbReference type="InterPro" id="IPR036563">
    <property type="entry name" value="MoaE_sf"/>
</dbReference>
<gene>
    <name evidence="1" type="ORF">GM50_10315</name>
</gene>
<dbReference type="InterPro" id="IPR003448">
    <property type="entry name" value="Mopterin_biosynth_MoaE"/>
</dbReference>
<evidence type="ECO:0000313" key="1">
    <source>
        <dbReference type="EMBL" id="KGA17877.1"/>
    </source>
</evidence>
<dbReference type="EMBL" id="JNSK01000034">
    <property type="protein sequence ID" value="KGA17877.1"/>
    <property type="molecule type" value="Genomic_DNA"/>
</dbReference>
<dbReference type="Gene3D" id="3.90.1170.40">
    <property type="entry name" value="Molybdopterin biosynthesis MoaE subunit"/>
    <property type="match status" value="1"/>
</dbReference>
<accession>A0A094Q3C5</accession>
<dbReference type="PANTHER" id="PTHR23404">
    <property type="entry name" value="MOLYBDOPTERIN SYNTHASE RELATED"/>
    <property type="match status" value="1"/>
</dbReference>